<feature type="region of interest" description="Disordered" evidence="1">
    <location>
        <begin position="1"/>
        <end position="36"/>
    </location>
</feature>
<evidence type="ECO:0000256" key="1">
    <source>
        <dbReference type="SAM" id="MobiDB-lite"/>
    </source>
</evidence>
<accession>A0A517MH05</accession>
<reference evidence="2 3" key="1">
    <citation type="submission" date="2019-02" db="EMBL/GenBank/DDBJ databases">
        <title>Deep-cultivation of Planctomycetes and their phenomic and genomic characterization uncovers novel biology.</title>
        <authorList>
            <person name="Wiegand S."/>
            <person name="Jogler M."/>
            <person name="Boedeker C."/>
            <person name="Pinto D."/>
            <person name="Vollmers J."/>
            <person name="Rivas-Marin E."/>
            <person name="Kohn T."/>
            <person name="Peeters S.H."/>
            <person name="Heuer A."/>
            <person name="Rast P."/>
            <person name="Oberbeckmann S."/>
            <person name="Bunk B."/>
            <person name="Jeske O."/>
            <person name="Meyerdierks A."/>
            <person name="Storesund J.E."/>
            <person name="Kallscheuer N."/>
            <person name="Luecker S."/>
            <person name="Lage O.M."/>
            <person name="Pohl T."/>
            <person name="Merkel B.J."/>
            <person name="Hornburger P."/>
            <person name="Mueller R.-W."/>
            <person name="Bruemmer F."/>
            <person name="Labrenz M."/>
            <person name="Spormann A.M."/>
            <person name="Op den Camp H."/>
            <person name="Overmann J."/>
            <person name="Amann R."/>
            <person name="Jetten M.S.M."/>
            <person name="Mascher T."/>
            <person name="Medema M.H."/>
            <person name="Devos D.P."/>
            <person name="Kaster A.-K."/>
            <person name="Ovreas L."/>
            <person name="Rohde M."/>
            <person name="Galperin M.Y."/>
            <person name="Jogler C."/>
        </authorList>
    </citation>
    <scope>NUCLEOTIDE SEQUENCE [LARGE SCALE GENOMIC DNA]</scope>
    <source>
        <strain evidence="2 3">FF011L</strain>
    </source>
</reference>
<name>A0A517MH05_9BACT</name>
<gene>
    <name evidence="2" type="ORF">FF011L_29330</name>
</gene>
<dbReference type="RefSeq" id="WP_145352183.1">
    <property type="nucleotide sequence ID" value="NZ_CP036262.1"/>
</dbReference>
<organism evidence="2 3">
    <name type="scientific">Roseimaritima multifibrata</name>
    <dbReference type="NCBI Taxonomy" id="1930274"/>
    <lineage>
        <taxon>Bacteria</taxon>
        <taxon>Pseudomonadati</taxon>
        <taxon>Planctomycetota</taxon>
        <taxon>Planctomycetia</taxon>
        <taxon>Pirellulales</taxon>
        <taxon>Pirellulaceae</taxon>
        <taxon>Roseimaritima</taxon>
    </lineage>
</organism>
<evidence type="ECO:0008006" key="4">
    <source>
        <dbReference type="Google" id="ProtNLM"/>
    </source>
</evidence>
<sequence>MDVTHSPHQPASDRRNNDPNHGTSQRVSEAVTRGGQAAAEHLIATPAKDILQRLQQYAHEKPDVAVCWCFALGVVVGWKLRS</sequence>
<proteinExistence type="predicted"/>
<dbReference type="Proteomes" id="UP000320672">
    <property type="component" value="Chromosome"/>
</dbReference>
<protein>
    <recommendedName>
        <fullName evidence="4">DUF883 domain-containing protein</fullName>
    </recommendedName>
</protein>
<dbReference type="EMBL" id="CP036262">
    <property type="protein sequence ID" value="QDS94155.1"/>
    <property type="molecule type" value="Genomic_DNA"/>
</dbReference>
<dbReference type="KEGG" id="rml:FF011L_29330"/>
<evidence type="ECO:0000313" key="2">
    <source>
        <dbReference type="EMBL" id="QDS94155.1"/>
    </source>
</evidence>
<evidence type="ECO:0000313" key="3">
    <source>
        <dbReference type="Proteomes" id="UP000320672"/>
    </source>
</evidence>
<dbReference type="AlphaFoldDB" id="A0A517MH05"/>
<dbReference type="OrthoDB" id="290375at2"/>
<keyword evidence="3" id="KW-1185">Reference proteome</keyword>